<keyword evidence="1" id="KW-1133">Transmembrane helix</keyword>
<name>A0ABT0CAQ2_THEVL</name>
<evidence type="ECO:0000256" key="1">
    <source>
        <dbReference type="SAM" id="Phobius"/>
    </source>
</evidence>
<accession>A0ABT0CAQ2</accession>
<sequence length="104" mass="11495">MTISAEERLDRLERLVEANSQAIAHLTQQQGEILERMDRLSGDTEKLSGRVEKLSGDVEKLTFKFDTSQTLGERLERLATSLIAGATISIIAGVILVLLREGSR</sequence>
<gene>
    <name evidence="2" type="ORF">JX360_08070</name>
</gene>
<keyword evidence="1" id="KW-0812">Transmembrane</keyword>
<evidence type="ECO:0000313" key="2">
    <source>
        <dbReference type="EMBL" id="MCJ2542859.1"/>
    </source>
</evidence>
<dbReference type="EMBL" id="JAFIRA010000016">
    <property type="protein sequence ID" value="MCJ2542859.1"/>
    <property type="molecule type" value="Genomic_DNA"/>
</dbReference>
<dbReference type="Gene3D" id="1.20.5.110">
    <property type="match status" value="1"/>
</dbReference>
<feature type="transmembrane region" description="Helical" evidence="1">
    <location>
        <begin position="78"/>
        <end position="99"/>
    </location>
</feature>
<protein>
    <submittedName>
        <fullName evidence="2">Uncharacterized protein</fullName>
    </submittedName>
</protein>
<dbReference type="RefSeq" id="WP_244350138.1">
    <property type="nucleotide sequence ID" value="NZ_JAFIRA010000016.1"/>
</dbReference>
<evidence type="ECO:0000313" key="3">
    <source>
        <dbReference type="Proteomes" id="UP000830835"/>
    </source>
</evidence>
<organism evidence="2 3">
    <name type="scientific">Thermostichus vulcanus str. 'Rupite'</name>
    <dbReference type="NCBI Taxonomy" id="2813851"/>
    <lineage>
        <taxon>Bacteria</taxon>
        <taxon>Bacillati</taxon>
        <taxon>Cyanobacteriota</taxon>
        <taxon>Cyanophyceae</taxon>
        <taxon>Thermostichales</taxon>
        <taxon>Thermostichaceae</taxon>
        <taxon>Thermostichus</taxon>
    </lineage>
</organism>
<keyword evidence="3" id="KW-1185">Reference proteome</keyword>
<keyword evidence="1" id="KW-0472">Membrane</keyword>
<comment type="caution">
    <text evidence="2">The sequence shown here is derived from an EMBL/GenBank/DDBJ whole genome shotgun (WGS) entry which is preliminary data.</text>
</comment>
<proteinExistence type="predicted"/>
<reference evidence="2" key="1">
    <citation type="submission" date="2021-02" db="EMBL/GenBank/DDBJ databases">
        <title>The CRISPR/cas machinery reduction and long-range gene transfer in the hot spring cyanobacterium Synechococcus.</title>
        <authorList>
            <person name="Dvorak P."/>
            <person name="Jahodarova E."/>
            <person name="Hasler P."/>
            <person name="Poulickova A."/>
        </authorList>
    </citation>
    <scope>NUCLEOTIDE SEQUENCE</scope>
    <source>
        <strain evidence="2">Rupite</strain>
    </source>
</reference>
<dbReference type="Proteomes" id="UP000830835">
    <property type="component" value="Unassembled WGS sequence"/>
</dbReference>